<sequence length="558" mass="64320">MGYSSRHHSSLLHFEIDESEFDVDKMRQFFEKNKIEYLMAYDPSVTKNGRNRCIAKKKGDNKFNYVKGSKSAAKQMKVRKERQNDAVTIFNVSRNERMPDSFFNLIDPDQVDEKMIVSFGRFAQKEIIKSYIKTTLTQNKNRQVCSVIKSEGALGAIESGALSVGQLKSAKAYEAEVAEKKQKDEMKAKDLDAGHTWSFECFRTGRTHTIVSHNDEVMDSAMECQYDITTGADGNKHKKLMIVPKPPVKRKHYFFYSPAGYGKTYTLSTLFSHDCNATVVNDPNNFTNCRPDAQFIIIDEFGPNKRMSMEQLKSLTSGDPEHSFGGNRKSYGSSFVPRNDVQVIILSNHHLFYCMGYGKNRKINPVDADALRDRFHIIKMDAGIDGAGAEEEDAELFVNEYYNGRSWSAVKELKMTEEEEDEDEETFGGSGMDEKFMYKVRDHLRDLVTTHIQNRSQDVCMSILRNKDLHGRMYRMIMQTNEPPSDDQEVGCFLQKCPEYSEAHSFLFFHPCSVSNYYLSNLRASITFYLQDLNEVRKERKRRREVEEESSKRQLSKK</sequence>
<dbReference type="Proteomes" id="UP001283361">
    <property type="component" value="Unassembled WGS sequence"/>
</dbReference>
<evidence type="ECO:0000313" key="2">
    <source>
        <dbReference type="EMBL" id="KAK3703180.1"/>
    </source>
</evidence>
<gene>
    <name evidence="2" type="ORF">RRG08_010308</name>
</gene>
<dbReference type="AlphaFoldDB" id="A0AAE0XQE9"/>
<dbReference type="Gene3D" id="3.40.50.300">
    <property type="entry name" value="P-loop containing nucleotide triphosphate hydrolases"/>
    <property type="match status" value="1"/>
</dbReference>
<reference evidence="2" key="1">
    <citation type="journal article" date="2023" name="G3 (Bethesda)">
        <title>A reference genome for the long-term kleptoplast-retaining sea slug Elysia crispata morphotype clarki.</title>
        <authorList>
            <person name="Eastman K.E."/>
            <person name="Pendleton A.L."/>
            <person name="Shaikh M.A."/>
            <person name="Suttiyut T."/>
            <person name="Ogas R."/>
            <person name="Tomko P."/>
            <person name="Gavelis G."/>
            <person name="Widhalm J.R."/>
            <person name="Wisecaver J.H."/>
        </authorList>
    </citation>
    <scope>NUCLEOTIDE SEQUENCE</scope>
    <source>
        <strain evidence="2">ECLA1</strain>
    </source>
</reference>
<feature type="compositionally biased region" description="Basic and acidic residues" evidence="1">
    <location>
        <begin position="539"/>
        <end position="552"/>
    </location>
</feature>
<protein>
    <submittedName>
        <fullName evidence="2">Uncharacterized protein</fullName>
    </submittedName>
</protein>
<name>A0AAE0XQE9_9GAST</name>
<evidence type="ECO:0000313" key="3">
    <source>
        <dbReference type="Proteomes" id="UP001283361"/>
    </source>
</evidence>
<keyword evidence="3" id="KW-1185">Reference proteome</keyword>
<proteinExistence type="predicted"/>
<feature type="region of interest" description="Disordered" evidence="1">
    <location>
        <begin position="539"/>
        <end position="558"/>
    </location>
</feature>
<evidence type="ECO:0000256" key="1">
    <source>
        <dbReference type="SAM" id="MobiDB-lite"/>
    </source>
</evidence>
<accession>A0AAE0XQE9</accession>
<organism evidence="2 3">
    <name type="scientific">Elysia crispata</name>
    <name type="common">lettuce slug</name>
    <dbReference type="NCBI Taxonomy" id="231223"/>
    <lineage>
        <taxon>Eukaryota</taxon>
        <taxon>Metazoa</taxon>
        <taxon>Spiralia</taxon>
        <taxon>Lophotrochozoa</taxon>
        <taxon>Mollusca</taxon>
        <taxon>Gastropoda</taxon>
        <taxon>Heterobranchia</taxon>
        <taxon>Euthyneura</taxon>
        <taxon>Panpulmonata</taxon>
        <taxon>Sacoglossa</taxon>
        <taxon>Placobranchoidea</taxon>
        <taxon>Plakobranchidae</taxon>
        <taxon>Elysia</taxon>
    </lineage>
</organism>
<dbReference type="EMBL" id="JAWDGP010007842">
    <property type="protein sequence ID" value="KAK3703180.1"/>
    <property type="molecule type" value="Genomic_DNA"/>
</dbReference>
<comment type="caution">
    <text evidence="2">The sequence shown here is derived from an EMBL/GenBank/DDBJ whole genome shotgun (WGS) entry which is preliminary data.</text>
</comment>
<dbReference type="SUPFAM" id="SSF52540">
    <property type="entry name" value="P-loop containing nucleoside triphosphate hydrolases"/>
    <property type="match status" value="1"/>
</dbReference>
<dbReference type="InterPro" id="IPR027417">
    <property type="entry name" value="P-loop_NTPase"/>
</dbReference>